<proteinExistence type="predicted"/>
<gene>
    <name evidence="1" type="ORF">ACFFRN_04520</name>
</gene>
<dbReference type="Gene3D" id="2.10.230.10">
    <property type="entry name" value="Heat shock protein DnaJ, cysteine-rich domain"/>
    <property type="match status" value="1"/>
</dbReference>
<dbReference type="SUPFAM" id="SSF57938">
    <property type="entry name" value="DnaJ/Hsp40 cysteine-rich domain"/>
    <property type="match status" value="1"/>
</dbReference>
<accession>A0ABV5PRP9</accession>
<dbReference type="RefSeq" id="WP_346125798.1">
    <property type="nucleotide sequence ID" value="NZ_BAAAXC010000015.1"/>
</dbReference>
<evidence type="ECO:0000313" key="1">
    <source>
        <dbReference type="EMBL" id="MFB9525877.1"/>
    </source>
</evidence>
<evidence type="ECO:0000313" key="2">
    <source>
        <dbReference type="Proteomes" id="UP001589646"/>
    </source>
</evidence>
<comment type="caution">
    <text evidence="1">The sequence shown here is derived from an EMBL/GenBank/DDBJ whole genome shotgun (WGS) entry which is preliminary data.</text>
</comment>
<reference evidence="1 2" key="1">
    <citation type="submission" date="2024-09" db="EMBL/GenBank/DDBJ databases">
        <authorList>
            <person name="Sun Q."/>
            <person name="Mori K."/>
        </authorList>
    </citation>
    <scope>NUCLEOTIDE SEQUENCE [LARGE SCALE GENOMIC DNA]</scope>
    <source>
        <strain evidence="1 2">JCM 3323</strain>
    </source>
</reference>
<name>A0ABV5PRP9_9ACTN</name>
<keyword evidence="2" id="KW-1185">Reference proteome</keyword>
<protein>
    <submittedName>
        <fullName evidence="1">Uncharacterized protein</fullName>
    </submittedName>
</protein>
<sequence length="88" mass="9828">MDVNHLTTRAAIGSPVRALLELLEAWAFDAQDARARRQGWTVHRPAPLIRVYRNPRFDTMIPCEHCAGEGVTTRGACRTCLGSGRERP</sequence>
<dbReference type="EMBL" id="JBHMCE010000001">
    <property type="protein sequence ID" value="MFB9525877.1"/>
    <property type="molecule type" value="Genomic_DNA"/>
</dbReference>
<organism evidence="1 2">
    <name type="scientific">Nonomuraea roseola</name>
    <dbReference type="NCBI Taxonomy" id="46179"/>
    <lineage>
        <taxon>Bacteria</taxon>
        <taxon>Bacillati</taxon>
        <taxon>Actinomycetota</taxon>
        <taxon>Actinomycetes</taxon>
        <taxon>Streptosporangiales</taxon>
        <taxon>Streptosporangiaceae</taxon>
        <taxon>Nonomuraea</taxon>
    </lineage>
</organism>
<dbReference type="Proteomes" id="UP001589646">
    <property type="component" value="Unassembled WGS sequence"/>
</dbReference>
<dbReference type="InterPro" id="IPR036410">
    <property type="entry name" value="HSP_DnaJ_Cys-rich_dom_sf"/>
</dbReference>